<evidence type="ECO:0000256" key="2">
    <source>
        <dbReference type="ARBA" id="ARBA00022517"/>
    </source>
</evidence>
<dbReference type="HAMAP" id="MF_00765">
    <property type="entry name" value="DarP"/>
    <property type="match status" value="1"/>
</dbReference>
<dbReference type="GO" id="GO:0043022">
    <property type="term" value="F:ribosome binding"/>
    <property type="evidence" value="ECO:0007669"/>
    <property type="project" value="UniProtKB-UniRule"/>
</dbReference>
<keyword evidence="3 5" id="KW-0699">rRNA-binding</keyword>
<dbReference type="NCBIfam" id="NF003593">
    <property type="entry name" value="PRK05255.1-1"/>
    <property type="match status" value="1"/>
</dbReference>
<evidence type="ECO:0000256" key="3">
    <source>
        <dbReference type="ARBA" id="ARBA00022730"/>
    </source>
</evidence>
<comment type="subcellular location">
    <subcellularLocation>
        <location evidence="5">Cytoplasm</location>
    </subcellularLocation>
    <text evidence="5">Associates with late stage pre-50S ribosomal subunits.</text>
</comment>
<dbReference type="RefSeq" id="WP_154716200.1">
    <property type="nucleotide sequence ID" value="NZ_LT837803.1"/>
</dbReference>
<dbReference type="EMBL" id="LT837803">
    <property type="protein sequence ID" value="SMB23974.1"/>
    <property type="molecule type" value="Genomic_DNA"/>
</dbReference>
<keyword evidence="4 5" id="KW-0694">RNA-binding</keyword>
<dbReference type="Gene3D" id="1.10.60.30">
    <property type="entry name" value="PSPTO4464-like domains"/>
    <property type="match status" value="2"/>
</dbReference>
<dbReference type="Pfam" id="PF04751">
    <property type="entry name" value="DarP"/>
    <property type="match status" value="1"/>
</dbReference>
<feature type="region of interest" description="Disordered" evidence="6">
    <location>
        <begin position="1"/>
        <end position="29"/>
    </location>
</feature>
<dbReference type="CDD" id="cd16331">
    <property type="entry name" value="YjgA-like"/>
    <property type="match status" value="1"/>
</dbReference>
<dbReference type="GO" id="GO:0019843">
    <property type="term" value="F:rRNA binding"/>
    <property type="evidence" value="ECO:0007669"/>
    <property type="project" value="UniProtKB-UniRule"/>
</dbReference>
<sequence length="188" mass="21618">MWPDADAQHPDEGLHHERPSKSQRKRDSDALQNLGKELIGLSPERLAKITMSDALRDAIREAQRMTKHEARRRQLQYIGKLMRSEDVAPIRAALDAIAGVSVAENQRLHHLERLREQLLDDEVAALAAITASHPHADLQHLRQLRRNALKEKLQNRPPRAYREIFQVLKALEETREPQEKTPAEQENP</sequence>
<comment type="similarity">
    <text evidence="5">Belongs to the DarP family.</text>
</comment>
<keyword evidence="1 5" id="KW-0963">Cytoplasm</keyword>
<organism evidence="7 8">
    <name type="scientific">Sterolibacterium denitrificans</name>
    <dbReference type="NCBI Taxonomy" id="157592"/>
    <lineage>
        <taxon>Bacteria</taxon>
        <taxon>Pseudomonadati</taxon>
        <taxon>Pseudomonadota</taxon>
        <taxon>Betaproteobacteria</taxon>
        <taxon>Nitrosomonadales</taxon>
        <taxon>Sterolibacteriaceae</taxon>
        <taxon>Sterolibacterium</taxon>
    </lineage>
</organism>
<evidence type="ECO:0000256" key="6">
    <source>
        <dbReference type="SAM" id="MobiDB-lite"/>
    </source>
</evidence>
<dbReference type="GO" id="GO:1902626">
    <property type="term" value="P:assembly of large subunit precursor of preribosome"/>
    <property type="evidence" value="ECO:0007669"/>
    <property type="project" value="UniProtKB-UniRule"/>
</dbReference>
<dbReference type="InterPro" id="IPR006839">
    <property type="entry name" value="DarP"/>
</dbReference>
<keyword evidence="8" id="KW-1185">Reference proteome</keyword>
<dbReference type="GO" id="GO:0005829">
    <property type="term" value="C:cytosol"/>
    <property type="evidence" value="ECO:0007669"/>
    <property type="project" value="TreeGrafter"/>
</dbReference>
<dbReference type="Proteomes" id="UP000242886">
    <property type="component" value="Chromosome SDENCHOL"/>
</dbReference>
<dbReference type="AlphaFoldDB" id="A0A7Z7HRZ9"/>
<accession>A0A7Z7HRZ9</accession>
<gene>
    <name evidence="7" type="primary">yjgA</name>
    <name evidence="5" type="synonym">darP</name>
    <name evidence="7" type="ORF">SDENCHOL_10960</name>
</gene>
<dbReference type="PANTHER" id="PTHR38101">
    <property type="entry name" value="UPF0307 PROTEIN YJGA"/>
    <property type="match status" value="1"/>
</dbReference>
<evidence type="ECO:0000313" key="7">
    <source>
        <dbReference type="EMBL" id="SMB23974.1"/>
    </source>
</evidence>
<protein>
    <recommendedName>
        <fullName evidence="5">Dual-action ribosomal maturation protein DarP</fullName>
    </recommendedName>
    <alternativeName>
        <fullName evidence="5">Large ribosomal subunit assembly factor DarP</fullName>
    </alternativeName>
</protein>
<reference evidence="7" key="1">
    <citation type="submission" date="2017-03" db="EMBL/GenBank/DDBJ databases">
        <authorList>
            <consortium name="AG Boll"/>
        </authorList>
    </citation>
    <scope>NUCLEOTIDE SEQUENCE [LARGE SCALE GENOMIC DNA]</scope>
    <source>
        <strain evidence="7">Chol</strain>
    </source>
</reference>
<evidence type="ECO:0000313" key="8">
    <source>
        <dbReference type="Proteomes" id="UP000242886"/>
    </source>
</evidence>
<dbReference type="SUPFAM" id="SSF158710">
    <property type="entry name" value="PSPTO4464-like"/>
    <property type="match status" value="1"/>
</dbReference>
<evidence type="ECO:0000256" key="5">
    <source>
        <dbReference type="HAMAP-Rule" id="MF_00765"/>
    </source>
</evidence>
<proteinExistence type="inferred from homology"/>
<dbReference type="InterPro" id="IPR023153">
    <property type="entry name" value="DarP_sf"/>
</dbReference>
<name>A0A7Z7HRZ9_9PROT</name>
<dbReference type="PIRSF" id="PIRSF016183">
    <property type="entry name" value="UCP016183"/>
    <property type="match status" value="1"/>
</dbReference>
<comment type="function">
    <text evidence="5">Member of a network of 50S ribosomal subunit biogenesis factors which assembles along the 30S-50S interface, preventing incorrect 23S rRNA structures from forming. Promotes peptidyl transferase center (PTC) maturation.</text>
</comment>
<keyword evidence="2 5" id="KW-0690">Ribosome biogenesis</keyword>
<dbReference type="PANTHER" id="PTHR38101:SF1">
    <property type="entry name" value="UPF0307 PROTEIN YJGA"/>
    <property type="match status" value="1"/>
</dbReference>
<evidence type="ECO:0000256" key="4">
    <source>
        <dbReference type="ARBA" id="ARBA00022884"/>
    </source>
</evidence>
<evidence type="ECO:0000256" key="1">
    <source>
        <dbReference type="ARBA" id="ARBA00022490"/>
    </source>
</evidence>